<feature type="domain" description="Metallo-beta-lactamase" evidence="8">
    <location>
        <begin position="11"/>
        <end position="168"/>
    </location>
</feature>
<dbReference type="AlphaFoldDB" id="A0AAX1EGY5"/>
<dbReference type="PIRSF" id="PIRSF005457">
    <property type="entry name" value="Glx"/>
    <property type="match status" value="1"/>
</dbReference>
<dbReference type="InterPro" id="IPR017782">
    <property type="entry name" value="Hydroxyacylglutathione_Hdrlase"/>
</dbReference>
<dbReference type="CDD" id="cd07723">
    <property type="entry name" value="hydroxyacylglutathione_hydrolase_MBL-fold"/>
    <property type="match status" value="1"/>
</dbReference>
<dbReference type="InterPro" id="IPR035680">
    <property type="entry name" value="Clx_II_MBL"/>
</dbReference>
<feature type="binding site" evidence="7">
    <location>
        <position position="130"/>
    </location>
    <ligand>
        <name>Zn(2+)</name>
        <dbReference type="ChEBI" id="CHEBI:29105"/>
        <label>2</label>
    </ligand>
</feature>
<evidence type="ECO:0000313" key="10">
    <source>
        <dbReference type="Proteomes" id="UP000295517"/>
    </source>
</evidence>
<feature type="binding site" evidence="7">
    <location>
        <position position="58"/>
    </location>
    <ligand>
        <name>Zn(2+)</name>
        <dbReference type="ChEBI" id="CHEBI:29105"/>
        <label>2</label>
    </ligand>
</feature>
<feature type="binding site" evidence="7">
    <location>
        <position position="130"/>
    </location>
    <ligand>
        <name>Zn(2+)</name>
        <dbReference type="ChEBI" id="CHEBI:29105"/>
        <label>1</label>
    </ligand>
</feature>
<gene>
    <name evidence="7 9" type="primary">gloB</name>
    <name evidence="9" type="ORF">E3983_08420</name>
</gene>
<evidence type="ECO:0000256" key="3">
    <source>
        <dbReference type="ARBA" id="ARBA00006759"/>
    </source>
</evidence>
<comment type="cofactor">
    <cofactor evidence="7">
        <name>Zn(2+)</name>
        <dbReference type="ChEBI" id="CHEBI:29105"/>
    </cofactor>
    <text evidence="7">Binds 2 Zn(2+) ions per subunit.</text>
</comment>
<evidence type="ECO:0000256" key="5">
    <source>
        <dbReference type="ARBA" id="ARBA00022801"/>
    </source>
</evidence>
<dbReference type="Gene3D" id="3.60.15.10">
    <property type="entry name" value="Ribonuclease Z/Hydroxyacylglutathione hydrolase-like"/>
    <property type="match status" value="1"/>
</dbReference>
<reference evidence="9 10" key="1">
    <citation type="submission" date="2019-03" db="EMBL/GenBank/DDBJ databases">
        <title>Diverse conjugative elements silence natural transformation in Legionella species.</title>
        <authorList>
            <person name="Durieux I."/>
            <person name="Ginevra C."/>
            <person name="Attaiech L."/>
            <person name="Picq K."/>
            <person name="Juan P.A."/>
            <person name="Jarraud S."/>
            <person name="Charpentier X."/>
        </authorList>
    </citation>
    <scope>NUCLEOTIDE SEQUENCE [LARGE SCALE GENOMIC DNA]</scope>
    <source>
        <strain evidence="9 10">HL-0427-4011</strain>
    </source>
</reference>
<keyword evidence="4 7" id="KW-0479">Metal-binding</keyword>
<evidence type="ECO:0000259" key="8">
    <source>
        <dbReference type="SMART" id="SM00849"/>
    </source>
</evidence>
<feature type="binding site" evidence="7">
    <location>
        <position position="56"/>
    </location>
    <ligand>
        <name>Zn(2+)</name>
        <dbReference type="ChEBI" id="CHEBI:29105"/>
        <label>1</label>
    </ligand>
</feature>
<evidence type="ECO:0000313" key="9">
    <source>
        <dbReference type="EMBL" id="QBR84385.1"/>
    </source>
</evidence>
<dbReference type="RefSeq" id="WP_135060631.1">
    <property type="nucleotide sequence ID" value="NZ_CP038254.1"/>
</dbReference>
<protein>
    <recommendedName>
        <fullName evidence="7">Hydroxyacylglutathione hydrolase</fullName>
        <ecNumber evidence="7">3.1.2.6</ecNumber>
    </recommendedName>
    <alternativeName>
        <fullName evidence="7">Glyoxalase II</fullName>
        <shortName evidence="7">Glx II</shortName>
    </alternativeName>
</protein>
<feature type="binding site" evidence="7">
    <location>
        <position position="59"/>
    </location>
    <ligand>
        <name>Zn(2+)</name>
        <dbReference type="ChEBI" id="CHEBI:29105"/>
        <label>2</label>
    </ligand>
</feature>
<evidence type="ECO:0000256" key="7">
    <source>
        <dbReference type="HAMAP-Rule" id="MF_01374"/>
    </source>
</evidence>
<dbReference type="PANTHER" id="PTHR43705">
    <property type="entry name" value="HYDROXYACYLGLUTATHIONE HYDROLASE"/>
    <property type="match status" value="1"/>
</dbReference>
<dbReference type="NCBIfam" id="TIGR03413">
    <property type="entry name" value="GSH_gloB"/>
    <property type="match status" value="1"/>
</dbReference>
<dbReference type="GO" id="GO:0019243">
    <property type="term" value="P:methylglyoxal catabolic process to D-lactate via S-lactoyl-glutathione"/>
    <property type="evidence" value="ECO:0007669"/>
    <property type="project" value="UniProtKB-UniRule"/>
</dbReference>
<dbReference type="GO" id="GO:0004416">
    <property type="term" value="F:hydroxyacylglutathione hydrolase activity"/>
    <property type="evidence" value="ECO:0007669"/>
    <property type="project" value="UniProtKB-UniRule"/>
</dbReference>
<proteinExistence type="inferred from homology"/>
<name>A0AAX1EGY5_9GAMM</name>
<comment type="pathway">
    <text evidence="2 7">Secondary metabolite metabolism; methylglyoxal degradation; (R)-lactate from methylglyoxal: step 2/2.</text>
</comment>
<dbReference type="InterPro" id="IPR036866">
    <property type="entry name" value="RibonucZ/Hydroxyglut_hydro"/>
</dbReference>
<evidence type="ECO:0000256" key="4">
    <source>
        <dbReference type="ARBA" id="ARBA00022723"/>
    </source>
</evidence>
<dbReference type="InterPro" id="IPR032282">
    <property type="entry name" value="HAGH_C"/>
</dbReference>
<dbReference type="Pfam" id="PF00753">
    <property type="entry name" value="Lactamase_B"/>
    <property type="match status" value="1"/>
</dbReference>
<dbReference type="InterPro" id="IPR001279">
    <property type="entry name" value="Metallo-B-lactamas"/>
</dbReference>
<comment type="function">
    <text evidence="7">Thiolesterase that catalyzes the hydrolysis of S-D-lactoyl-glutathione to form glutathione and D-lactic acid.</text>
</comment>
<feature type="binding site" evidence="7">
    <location>
        <position position="168"/>
    </location>
    <ligand>
        <name>Zn(2+)</name>
        <dbReference type="ChEBI" id="CHEBI:29105"/>
        <label>2</label>
    </ligand>
</feature>
<feature type="binding site" evidence="7">
    <location>
        <position position="54"/>
    </location>
    <ligand>
        <name>Zn(2+)</name>
        <dbReference type="ChEBI" id="CHEBI:29105"/>
        <label>1</label>
    </ligand>
</feature>
<evidence type="ECO:0000256" key="6">
    <source>
        <dbReference type="ARBA" id="ARBA00022833"/>
    </source>
</evidence>
<sequence length="253" mass="28700">MTVFPLQAFKDNYIWILLDEASGLFDCVDPGEAKPVIDYAQKTGFSLRAILLTHHHYDHVGGVDDLIQFYPSIKIYGPNDVRVNSVNVPVNGEQPIEIGSNAFQIMDTPGHTSTHISYYEVEKQWLFCGDTLFSAGCGRVFDGTIDELYQSLLLYKNLPDTTAVYCAHEYTTTNLMFALTIEPSNKTAQDYLKKIRHENVSCTLPSTIALEKKINPFFRVNQSEIQKYAEINKVDPNDALAVFSFLRHQKDKF</sequence>
<dbReference type="SUPFAM" id="SSF56281">
    <property type="entry name" value="Metallo-hydrolase/oxidoreductase"/>
    <property type="match status" value="1"/>
</dbReference>
<comment type="similarity">
    <text evidence="3 7">Belongs to the metallo-beta-lactamase superfamily. Glyoxalase II family.</text>
</comment>
<dbReference type="SMART" id="SM00849">
    <property type="entry name" value="Lactamase_B"/>
    <property type="match status" value="1"/>
</dbReference>
<dbReference type="EMBL" id="CP038254">
    <property type="protein sequence ID" value="QBR84385.1"/>
    <property type="molecule type" value="Genomic_DNA"/>
</dbReference>
<dbReference type="PANTHER" id="PTHR43705:SF1">
    <property type="entry name" value="HYDROXYACYLGLUTATHIONE HYDROLASE GLOB"/>
    <property type="match status" value="1"/>
</dbReference>
<comment type="catalytic activity">
    <reaction evidence="1 7">
        <text>an S-(2-hydroxyacyl)glutathione + H2O = a 2-hydroxy carboxylate + glutathione + H(+)</text>
        <dbReference type="Rhea" id="RHEA:21864"/>
        <dbReference type="ChEBI" id="CHEBI:15377"/>
        <dbReference type="ChEBI" id="CHEBI:15378"/>
        <dbReference type="ChEBI" id="CHEBI:57925"/>
        <dbReference type="ChEBI" id="CHEBI:58896"/>
        <dbReference type="ChEBI" id="CHEBI:71261"/>
        <dbReference type="EC" id="3.1.2.6"/>
    </reaction>
</comment>
<evidence type="ECO:0000256" key="1">
    <source>
        <dbReference type="ARBA" id="ARBA00001623"/>
    </source>
</evidence>
<dbReference type="GO" id="GO:0046872">
    <property type="term" value="F:metal ion binding"/>
    <property type="evidence" value="ECO:0007669"/>
    <property type="project" value="UniProtKB-KW"/>
</dbReference>
<dbReference type="Proteomes" id="UP000295517">
    <property type="component" value="Chromosome"/>
</dbReference>
<dbReference type="Pfam" id="PF16123">
    <property type="entry name" value="HAGH_C"/>
    <property type="match status" value="1"/>
</dbReference>
<dbReference type="HAMAP" id="MF_01374">
    <property type="entry name" value="Glyoxalase_2"/>
    <property type="match status" value="1"/>
</dbReference>
<feature type="binding site" evidence="7">
    <location>
        <position position="111"/>
    </location>
    <ligand>
        <name>Zn(2+)</name>
        <dbReference type="ChEBI" id="CHEBI:29105"/>
        <label>1</label>
    </ligand>
</feature>
<evidence type="ECO:0000256" key="2">
    <source>
        <dbReference type="ARBA" id="ARBA00004963"/>
    </source>
</evidence>
<keyword evidence="6 7" id="KW-0862">Zinc</keyword>
<organism evidence="9 10">
    <name type="scientific">Legionella israelensis</name>
    <dbReference type="NCBI Taxonomy" id="454"/>
    <lineage>
        <taxon>Bacteria</taxon>
        <taxon>Pseudomonadati</taxon>
        <taxon>Pseudomonadota</taxon>
        <taxon>Gammaproteobacteria</taxon>
        <taxon>Legionellales</taxon>
        <taxon>Legionellaceae</taxon>
        <taxon>Legionella</taxon>
    </lineage>
</organism>
<dbReference type="InterPro" id="IPR050110">
    <property type="entry name" value="Glyoxalase_II_hydrolase"/>
</dbReference>
<keyword evidence="5 7" id="KW-0378">Hydrolase</keyword>
<dbReference type="EC" id="3.1.2.6" evidence="7"/>
<accession>A0AAX1EGY5</accession>
<comment type="subunit">
    <text evidence="7">Monomer.</text>
</comment>